<dbReference type="RefSeq" id="WP_153248105.1">
    <property type="nucleotide sequence ID" value="NZ_CP044205.1"/>
</dbReference>
<keyword evidence="2 4" id="KW-0807">Transducer</keyword>
<dbReference type="Proteomes" id="UP000325755">
    <property type="component" value="Chromosome"/>
</dbReference>
<dbReference type="GO" id="GO:0004888">
    <property type="term" value="F:transmembrane signaling receptor activity"/>
    <property type="evidence" value="ECO:0007669"/>
    <property type="project" value="InterPro"/>
</dbReference>
<dbReference type="PRINTS" id="PR00260">
    <property type="entry name" value="CHEMTRNSDUCR"/>
</dbReference>
<proteinExistence type="inferred from homology"/>
<dbReference type="OrthoDB" id="3288815at2"/>
<dbReference type="InterPro" id="IPR004090">
    <property type="entry name" value="Chemotax_Me-accpt_rcpt"/>
</dbReference>
<dbReference type="InterPro" id="IPR004089">
    <property type="entry name" value="MCPsignal_dom"/>
</dbReference>
<dbReference type="Gene3D" id="1.10.287.950">
    <property type="entry name" value="Methyl-accepting chemotaxis protein"/>
    <property type="match status" value="1"/>
</dbReference>
<evidence type="ECO:0000256" key="2">
    <source>
        <dbReference type="ARBA" id="ARBA00023224"/>
    </source>
</evidence>
<dbReference type="KEGG" id="mmob:F6R98_05340"/>
<evidence type="ECO:0000313" key="7">
    <source>
        <dbReference type="Proteomes" id="UP000325755"/>
    </source>
</evidence>
<comment type="similarity">
    <text evidence="3">Belongs to the methyl-accepting chemotaxis (MCP) protein family.</text>
</comment>
<dbReference type="GO" id="GO:0016020">
    <property type="term" value="C:membrane"/>
    <property type="evidence" value="ECO:0007669"/>
    <property type="project" value="UniProtKB-SubCell"/>
</dbReference>
<dbReference type="GO" id="GO:0006935">
    <property type="term" value="P:chemotaxis"/>
    <property type="evidence" value="ECO:0007669"/>
    <property type="project" value="InterPro"/>
</dbReference>
<dbReference type="GO" id="GO:0007165">
    <property type="term" value="P:signal transduction"/>
    <property type="evidence" value="ECO:0007669"/>
    <property type="project" value="UniProtKB-KW"/>
</dbReference>
<evidence type="ECO:0000313" key="6">
    <source>
        <dbReference type="EMBL" id="QFY42123.1"/>
    </source>
</evidence>
<dbReference type="EMBL" id="CP044205">
    <property type="protein sequence ID" value="QFY42123.1"/>
    <property type="molecule type" value="Genomic_DNA"/>
</dbReference>
<dbReference type="PROSITE" id="PS50111">
    <property type="entry name" value="CHEMOTAXIS_TRANSDUC_2"/>
    <property type="match status" value="1"/>
</dbReference>
<gene>
    <name evidence="6" type="ORF">F6R98_05340</name>
</gene>
<dbReference type="SUPFAM" id="SSF58104">
    <property type="entry name" value="Methyl-accepting chemotaxis protein (MCP) signaling domain"/>
    <property type="match status" value="1"/>
</dbReference>
<dbReference type="PANTHER" id="PTHR32089">
    <property type="entry name" value="METHYL-ACCEPTING CHEMOTAXIS PROTEIN MCPB"/>
    <property type="match status" value="1"/>
</dbReference>
<protein>
    <recommendedName>
        <fullName evidence="5">Methyl-accepting transducer domain-containing protein</fullName>
    </recommendedName>
</protein>
<evidence type="ECO:0000256" key="3">
    <source>
        <dbReference type="ARBA" id="ARBA00029447"/>
    </source>
</evidence>
<name>A0A5Q0BE21_9GAMM</name>
<accession>A0A5Q0BE21</accession>
<evidence type="ECO:0000259" key="5">
    <source>
        <dbReference type="PROSITE" id="PS50111"/>
    </source>
</evidence>
<evidence type="ECO:0000256" key="1">
    <source>
        <dbReference type="ARBA" id="ARBA00004370"/>
    </source>
</evidence>
<keyword evidence="7" id="KW-1185">Reference proteome</keyword>
<evidence type="ECO:0000256" key="4">
    <source>
        <dbReference type="PROSITE-ProRule" id="PRU00284"/>
    </source>
</evidence>
<dbReference type="PANTHER" id="PTHR32089:SF112">
    <property type="entry name" value="LYSOZYME-LIKE PROTEIN-RELATED"/>
    <property type="match status" value="1"/>
</dbReference>
<dbReference type="Pfam" id="PF00015">
    <property type="entry name" value="MCPsignal"/>
    <property type="match status" value="1"/>
</dbReference>
<reference evidence="6 7" key="1">
    <citation type="submission" date="2019-09" db="EMBL/GenBank/DDBJ databases">
        <title>Ecophysiology of the spiral-shaped methanotroph Methylospira mobilis as revealed by the complete genome sequence.</title>
        <authorList>
            <person name="Oshkin I.Y."/>
            <person name="Dedysh S.N."/>
            <person name="Miroshnikov K."/>
            <person name="Danilova O.V."/>
            <person name="Hakobyan A."/>
            <person name="Liesack W."/>
        </authorList>
    </citation>
    <scope>NUCLEOTIDE SEQUENCE [LARGE SCALE GENOMIC DNA]</scope>
    <source>
        <strain evidence="6 7">Shm1</strain>
    </source>
</reference>
<organism evidence="6 7">
    <name type="scientific">Candidatus Methylospira mobilis</name>
    <dbReference type="NCBI Taxonomy" id="1808979"/>
    <lineage>
        <taxon>Bacteria</taxon>
        <taxon>Pseudomonadati</taxon>
        <taxon>Pseudomonadota</taxon>
        <taxon>Gammaproteobacteria</taxon>
        <taxon>Methylococcales</taxon>
        <taxon>Methylococcaceae</taxon>
        <taxon>Candidatus Methylospira</taxon>
    </lineage>
</organism>
<comment type="subcellular location">
    <subcellularLocation>
        <location evidence="1">Membrane</location>
    </subcellularLocation>
</comment>
<dbReference type="SMART" id="SM00283">
    <property type="entry name" value="MA"/>
    <property type="match status" value="1"/>
</dbReference>
<dbReference type="InParanoid" id="A0A5Q0BE21"/>
<sequence>MSKILLVIEGAGERISALRQALERSGCHVGSESGRTAFSSADKVLVAVGASRHKGEEPTALEEVCKEALQIWSRQVETVRNQAQEAITSLTSRFEQIIRELETAVSASDGSAETGHESAVEVIDGSKRELGGLIDSLREVRSGRENIANEINRMASYIGELNEMAGEMANIALQTNLLAMNAAIETAHAKEHGRGFAVVIEEVRKLSEYTADTSKRMSYNARAIGSAIKTAAHVSVEFASKDVSVVTHTERAVGRVINGFNEITQDLSESAHRLQATGSAAGREINDVLQELQFGEAMAGQLKQIENSFNTLHAVLEQRT</sequence>
<feature type="domain" description="Methyl-accepting transducer" evidence="5">
    <location>
        <begin position="81"/>
        <end position="293"/>
    </location>
</feature>
<dbReference type="AlphaFoldDB" id="A0A5Q0BE21"/>